<protein>
    <submittedName>
        <fullName evidence="2">Uncharacterized protein</fullName>
    </submittedName>
</protein>
<proteinExistence type="predicted"/>
<dbReference type="EMBL" id="JABAIM010000002">
    <property type="protein sequence ID" value="NLR75624.1"/>
    <property type="molecule type" value="Genomic_DNA"/>
</dbReference>
<dbReference type="RefSeq" id="WP_168877277.1">
    <property type="nucleotide sequence ID" value="NZ_JABAIM010000002.1"/>
</dbReference>
<organism evidence="2 3">
    <name type="scientific">Leeia aquatica</name>
    <dbReference type="NCBI Taxonomy" id="2725557"/>
    <lineage>
        <taxon>Bacteria</taxon>
        <taxon>Pseudomonadati</taxon>
        <taxon>Pseudomonadota</taxon>
        <taxon>Betaproteobacteria</taxon>
        <taxon>Neisseriales</taxon>
        <taxon>Leeiaceae</taxon>
        <taxon>Leeia</taxon>
    </lineage>
</organism>
<dbReference type="Proteomes" id="UP000587991">
    <property type="component" value="Unassembled WGS sequence"/>
</dbReference>
<reference evidence="2 3" key="1">
    <citation type="submission" date="2020-04" db="EMBL/GenBank/DDBJ databases">
        <title>Draft genome of Leeia sp. IMCC25680.</title>
        <authorList>
            <person name="Song J."/>
            <person name="Cho J.-C."/>
        </authorList>
    </citation>
    <scope>NUCLEOTIDE SEQUENCE [LARGE SCALE GENOMIC DNA]</scope>
    <source>
        <strain evidence="2 3">IMCC25680</strain>
    </source>
</reference>
<keyword evidence="1" id="KW-1133">Transmembrane helix</keyword>
<name>A0A847S6V3_9NEIS</name>
<gene>
    <name evidence="2" type="ORF">HF682_10670</name>
</gene>
<keyword evidence="1" id="KW-0472">Membrane</keyword>
<evidence type="ECO:0000313" key="2">
    <source>
        <dbReference type="EMBL" id="NLR75624.1"/>
    </source>
</evidence>
<dbReference type="AlphaFoldDB" id="A0A847S6V3"/>
<feature type="transmembrane region" description="Helical" evidence="1">
    <location>
        <begin position="75"/>
        <end position="95"/>
    </location>
</feature>
<evidence type="ECO:0000256" key="1">
    <source>
        <dbReference type="SAM" id="Phobius"/>
    </source>
</evidence>
<keyword evidence="1" id="KW-0812">Transmembrane</keyword>
<keyword evidence="3" id="KW-1185">Reference proteome</keyword>
<evidence type="ECO:0000313" key="3">
    <source>
        <dbReference type="Proteomes" id="UP000587991"/>
    </source>
</evidence>
<accession>A0A847S6V3</accession>
<sequence length="106" mass="12027">MIRSLLALLSYGLPRLWAAAFLCSALINLLWPSHFLHPQQHCAVAYTISAGSDSASNVWTCQPYWWATRHWGEAFALKLVTLLDLLMAGLCWSLYHFRHRLRGDGA</sequence>
<comment type="caution">
    <text evidence="2">The sequence shown here is derived from an EMBL/GenBank/DDBJ whole genome shotgun (WGS) entry which is preliminary data.</text>
</comment>